<evidence type="ECO:0000313" key="5">
    <source>
        <dbReference type="Proteomes" id="UP000317366"/>
    </source>
</evidence>
<evidence type="ECO:0000313" key="6">
    <source>
        <dbReference type="Proteomes" id="UP000319829"/>
    </source>
</evidence>
<dbReference type="SUPFAM" id="SSF51735">
    <property type="entry name" value="NAD(P)-binding Rossmann-fold domains"/>
    <property type="match status" value="1"/>
</dbReference>
<evidence type="ECO:0000313" key="3">
    <source>
        <dbReference type="EMBL" id="TMQ56313.1"/>
    </source>
</evidence>
<evidence type="ECO:0000256" key="2">
    <source>
        <dbReference type="ARBA" id="ARBA00023002"/>
    </source>
</evidence>
<dbReference type="InterPro" id="IPR020904">
    <property type="entry name" value="Sc_DH/Rdtase_CS"/>
</dbReference>
<dbReference type="Pfam" id="PF00106">
    <property type="entry name" value="adh_short"/>
    <property type="match status" value="1"/>
</dbReference>
<dbReference type="PANTHER" id="PTHR43639:SF1">
    <property type="entry name" value="SHORT-CHAIN DEHYDROGENASE_REDUCTASE FAMILY PROTEIN"/>
    <property type="match status" value="1"/>
</dbReference>
<name>A0A538TRA5_UNCEI</name>
<dbReference type="PRINTS" id="PR00081">
    <property type="entry name" value="GDHRDH"/>
</dbReference>
<dbReference type="GO" id="GO:0016491">
    <property type="term" value="F:oxidoreductase activity"/>
    <property type="evidence" value="ECO:0007669"/>
    <property type="project" value="UniProtKB-KW"/>
</dbReference>
<dbReference type="Proteomes" id="UP000319829">
    <property type="component" value="Unassembled WGS sequence"/>
</dbReference>
<protein>
    <submittedName>
        <fullName evidence="4">SDR family NAD(P)-dependent oxidoreductase</fullName>
    </submittedName>
</protein>
<dbReference type="Proteomes" id="UP000317366">
    <property type="component" value="Unassembled WGS sequence"/>
</dbReference>
<proteinExistence type="inferred from homology"/>
<dbReference type="EMBL" id="VBOU01000002">
    <property type="protein sequence ID" value="TMQ56313.1"/>
    <property type="molecule type" value="Genomic_DNA"/>
</dbReference>
<evidence type="ECO:0000313" key="4">
    <source>
        <dbReference type="EMBL" id="TMQ66161.1"/>
    </source>
</evidence>
<dbReference type="InterPro" id="IPR036291">
    <property type="entry name" value="NAD(P)-bd_dom_sf"/>
</dbReference>
<keyword evidence="2" id="KW-0560">Oxidoreductase</keyword>
<gene>
    <name evidence="3" type="ORF">E6K74_00320</name>
    <name evidence="4" type="ORF">E6K77_01640</name>
</gene>
<dbReference type="PANTHER" id="PTHR43639">
    <property type="entry name" value="OXIDOREDUCTASE, SHORT-CHAIN DEHYDROGENASE/REDUCTASE FAMILY (AFU_ORTHOLOGUE AFUA_5G02870)"/>
    <property type="match status" value="1"/>
</dbReference>
<sequence length="237" mass="24716">MAAGSAFVTGGTGALGRAVTGRFLSDGYRVAVTYRAENEWEALRREHEDAARTGSLLGVRADVTQAGSVSEAIGSAAKQFGDLRVLIHLAGGYRGGERVESVAEDTVRGMIELNLISAFWSAKHAIPHVKRATDGRLLFVSSRGAVECYPGGSAYAAAKLGLHALVQTLAKELKRDGVTANAILPSVIDTPANRASMPDADFSSWVTPDAVAGLLAYLASREAGSTSGALVPIYGRA</sequence>
<dbReference type="PROSITE" id="PS00061">
    <property type="entry name" value="ADH_SHORT"/>
    <property type="match status" value="1"/>
</dbReference>
<dbReference type="InterPro" id="IPR002347">
    <property type="entry name" value="SDR_fam"/>
</dbReference>
<comment type="caution">
    <text evidence="4">The sequence shown here is derived from an EMBL/GenBank/DDBJ whole genome shotgun (WGS) entry which is preliminary data.</text>
</comment>
<dbReference type="AlphaFoldDB" id="A0A538TRA5"/>
<evidence type="ECO:0000256" key="1">
    <source>
        <dbReference type="ARBA" id="ARBA00006484"/>
    </source>
</evidence>
<organism evidence="4 5">
    <name type="scientific">Eiseniibacteriota bacterium</name>
    <dbReference type="NCBI Taxonomy" id="2212470"/>
    <lineage>
        <taxon>Bacteria</taxon>
        <taxon>Candidatus Eiseniibacteriota</taxon>
    </lineage>
</organism>
<dbReference type="EMBL" id="VBOX01000011">
    <property type="protein sequence ID" value="TMQ66161.1"/>
    <property type="molecule type" value="Genomic_DNA"/>
</dbReference>
<reference evidence="5 6" key="1">
    <citation type="journal article" date="2019" name="Nat. Microbiol.">
        <title>Mediterranean grassland soil C-N compound turnover is dependent on rainfall and depth, and is mediated by genomically divergent microorganisms.</title>
        <authorList>
            <person name="Diamond S."/>
            <person name="Andeer P.F."/>
            <person name="Li Z."/>
            <person name="Crits-Christoph A."/>
            <person name="Burstein D."/>
            <person name="Anantharaman K."/>
            <person name="Lane K.R."/>
            <person name="Thomas B.C."/>
            <person name="Pan C."/>
            <person name="Northen T.R."/>
            <person name="Banfield J.F."/>
        </authorList>
    </citation>
    <scope>NUCLEOTIDE SEQUENCE [LARGE SCALE GENOMIC DNA]</scope>
    <source>
        <strain evidence="3">WS_4</strain>
        <strain evidence="4">WS_7</strain>
    </source>
</reference>
<dbReference type="Gene3D" id="3.40.50.720">
    <property type="entry name" value="NAD(P)-binding Rossmann-like Domain"/>
    <property type="match status" value="1"/>
</dbReference>
<accession>A0A538TRA5</accession>
<comment type="similarity">
    <text evidence="1">Belongs to the short-chain dehydrogenases/reductases (SDR) family.</text>
</comment>